<reference evidence="2" key="1">
    <citation type="submission" date="2021-03" db="EMBL/GenBank/DDBJ databases">
        <title>Molecular epidemiology and mechanisms of colistin and carbapenem resistance in Enterobacteriaceae from clinical isolates, the environment and porcine samples in Pretoria, South Africa.</title>
        <authorList>
            <person name="Bogoshi D."/>
            <person name="Mbelle N.M."/>
            <person name="Naidoo V."/>
            <person name="Osei Sekyere J."/>
        </authorList>
    </citation>
    <scope>NUCLEOTIDE SEQUENCE</scope>
    <source>
        <strain evidence="2">C052</strain>
    </source>
</reference>
<keyword evidence="1" id="KW-0472">Membrane</keyword>
<keyword evidence="1" id="KW-0812">Transmembrane</keyword>
<comment type="caution">
    <text evidence="2">The sequence shown here is derived from an EMBL/GenBank/DDBJ whole genome shotgun (WGS) entry which is preliminary data.</text>
</comment>
<feature type="transmembrane region" description="Helical" evidence="1">
    <location>
        <begin position="43"/>
        <end position="61"/>
    </location>
</feature>
<dbReference type="EMBL" id="JAGETQ010000068">
    <property type="protein sequence ID" value="MBO1916302.1"/>
    <property type="molecule type" value="Genomic_DNA"/>
</dbReference>
<accession>A0A939SPA3</accession>
<dbReference type="AlphaFoldDB" id="A0A939SPA3"/>
<keyword evidence="1" id="KW-1133">Transmembrane helix</keyword>
<sequence>MVKAGFYGDKSLDILGGAIQTAVGIFSYRIGKTIGSHGMKTSGAISMAMVEVVYIKVFLILRMS</sequence>
<evidence type="ECO:0000313" key="3">
    <source>
        <dbReference type="Proteomes" id="UP000664477"/>
    </source>
</evidence>
<evidence type="ECO:0000256" key="1">
    <source>
        <dbReference type="SAM" id="Phobius"/>
    </source>
</evidence>
<gene>
    <name evidence="2" type="ORF">J4727_12490</name>
</gene>
<dbReference type="Proteomes" id="UP000664477">
    <property type="component" value="Unassembled WGS sequence"/>
</dbReference>
<name>A0A939SPA3_PRORE</name>
<evidence type="ECO:0000313" key="2">
    <source>
        <dbReference type="EMBL" id="MBO1916302.1"/>
    </source>
</evidence>
<organism evidence="2 3">
    <name type="scientific">Providencia rettgeri</name>
    <dbReference type="NCBI Taxonomy" id="587"/>
    <lineage>
        <taxon>Bacteria</taxon>
        <taxon>Pseudomonadati</taxon>
        <taxon>Pseudomonadota</taxon>
        <taxon>Gammaproteobacteria</taxon>
        <taxon>Enterobacterales</taxon>
        <taxon>Morganellaceae</taxon>
        <taxon>Providencia</taxon>
    </lineage>
</organism>
<protein>
    <submittedName>
        <fullName evidence="2">Uncharacterized protein</fullName>
    </submittedName>
</protein>
<proteinExistence type="predicted"/>